<dbReference type="AlphaFoldDB" id="A0A1F4YG05"/>
<dbReference type="Proteomes" id="UP000178176">
    <property type="component" value="Unassembled WGS sequence"/>
</dbReference>
<comment type="caution">
    <text evidence="1">The sequence shown here is derived from an EMBL/GenBank/DDBJ whole genome shotgun (WGS) entry which is preliminary data.</text>
</comment>
<evidence type="ECO:0000313" key="1">
    <source>
        <dbReference type="EMBL" id="OGC92173.1"/>
    </source>
</evidence>
<protein>
    <submittedName>
        <fullName evidence="1">Uncharacterized protein</fullName>
    </submittedName>
</protein>
<sequence length="77" mass="8965">MKVFGIVLALVLTISTYLRLLSLTNLDIYAISVRRSYYPPPISRIFQNKLTTGFYQARTQVFSLLSFDYVFRTLGYE</sequence>
<organism evidence="1 2">
    <name type="scientific">Candidatus Amesbacteria bacterium RIFCSPHIGHO2_01_FULL_48_32b</name>
    <dbReference type="NCBI Taxonomy" id="1797253"/>
    <lineage>
        <taxon>Bacteria</taxon>
        <taxon>Candidatus Amesiibacteriota</taxon>
    </lineage>
</organism>
<evidence type="ECO:0000313" key="2">
    <source>
        <dbReference type="Proteomes" id="UP000178176"/>
    </source>
</evidence>
<proteinExistence type="predicted"/>
<name>A0A1F4YG05_9BACT</name>
<accession>A0A1F4YG05</accession>
<reference evidence="1 2" key="1">
    <citation type="journal article" date="2016" name="Nat. Commun.">
        <title>Thousands of microbial genomes shed light on interconnected biogeochemical processes in an aquifer system.</title>
        <authorList>
            <person name="Anantharaman K."/>
            <person name="Brown C.T."/>
            <person name="Hug L.A."/>
            <person name="Sharon I."/>
            <person name="Castelle C.J."/>
            <person name="Probst A.J."/>
            <person name="Thomas B.C."/>
            <person name="Singh A."/>
            <person name="Wilkins M.J."/>
            <person name="Karaoz U."/>
            <person name="Brodie E.L."/>
            <person name="Williams K.H."/>
            <person name="Hubbard S.S."/>
            <person name="Banfield J.F."/>
        </authorList>
    </citation>
    <scope>NUCLEOTIDE SEQUENCE [LARGE SCALE GENOMIC DNA]</scope>
</reference>
<dbReference type="EMBL" id="MEXH01000021">
    <property type="protein sequence ID" value="OGC92173.1"/>
    <property type="molecule type" value="Genomic_DNA"/>
</dbReference>
<gene>
    <name evidence="1" type="ORF">A2876_02705</name>
</gene>